<feature type="domain" description="Glycosyl transferase family 1" evidence="1">
    <location>
        <begin position="220"/>
        <end position="364"/>
    </location>
</feature>
<gene>
    <name evidence="3" type="ORF">NP603_18775</name>
</gene>
<evidence type="ECO:0000313" key="4">
    <source>
        <dbReference type="Proteomes" id="UP001524569"/>
    </source>
</evidence>
<dbReference type="InterPro" id="IPR028098">
    <property type="entry name" value="Glyco_trans_4-like_N"/>
</dbReference>
<dbReference type="RefSeq" id="WP_256612390.1">
    <property type="nucleotide sequence ID" value="NZ_JANIBM010000038.1"/>
</dbReference>
<evidence type="ECO:0000259" key="2">
    <source>
        <dbReference type="Pfam" id="PF13439"/>
    </source>
</evidence>
<protein>
    <submittedName>
        <fullName evidence="3">Glycosyltransferase</fullName>
        <ecNumber evidence="3">2.4.-.-</ecNumber>
    </submittedName>
</protein>
<dbReference type="PANTHER" id="PTHR12526">
    <property type="entry name" value="GLYCOSYLTRANSFERASE"/>
    <property type="match status" value="1"/>
</dbReference>
<dbReference type="GO" id="GO:0016757">
    <property type="term" value="F:glycosyltransferase activity"/>
    <property type="evidence" value="ECO:0007669"/>
    <property type="project" value="UniProtKB-KW"/>
</dbReference>
<reference evidence="3 4" key="1">
    <citation type="submission" date="2022-07" db="EMBL/GenBank/DDBJ databases">
        <title>Methylomonas rivi sp. nov., Methylomonas rosea sp. nov., Methylomonas aureus sp. nov. and Methylomonas subterranea sp. nov., four novel methanotrophs isolated from a freshwater creek and the deep terrestrial subsurface.</title>
        <authorList>
            <person name="Abin C."/>
            <person name="Sankaranarayanan K."/>
            <person name="Garner C."/>
            <person name="Sindelar R."/>
            <person name="Kotary K."/>
            <person name="Garner R."/>
            <person name="Barclay S."/>
            <person name="Lawson P."/>
            <person name="Krumholz L."/>
        </authorList>
    </citation>
    <scope>NUCLEOTIDE SEQUENCE [LARGE SCALE GENOMIC DNA]</scope>
    <source>
        <strain evidence="3 4">SURF-1</strain>
    </source>
</reference>
<dbReference type="PANTHER" id="PTHR12526:SF638">
    <property type="entry name" value="SPORE COAT PROTEIN SA"/>
    <property type="match status" value="1"/>
</dbReference>
<name>A0ABT1ULR3_9GAMM</name>
<evidence type="ECO:0000259" key="1">
    <source>
        <dbReference type="Pfam" id="PF00534"/>
    </source>
</evidence>
<sequence>MKILIVHNRYQQAGGEDSVVDAETELLAHHGHVVEKWNVDNSALSGGLSGKIKVALSTCYSKASLTAADALLRSLNPDLVHVHNFFPQISPSIYDACRNNGIPVVQTLHNYRLICPGAFLMRAGKICEQCIDGTPYQAALYGCYRNSRLGSLVVAHMVSRHRTLETWSTKVDRFIALTDFAKGKFVQAGFPADKISVKPNFVIAPPLDTDSVGGARCHEQALYVGRLSPEKGIGTLASAWGAITGDRVLTVVGSGELSDGFAGLNNVHLLGFQNGRAINELMQRAGFLILPSVWYEGFPMVLLEAFANGLPVLASRVGSLAEIIREGETGLLFEPGNSGELAEKMRWLFENPAEQIRMGLNAKRAYSEKYTAEINYAQLAAIYNEVISKN</sequence>
<keyword evidence="4" id="KW-1185">Reference proteome</keyword>
<dbReference type="Pfam" id="PF00534">
    <property type="entry name" value="Glycos_transf_1"/>
    <property type="match status" value="1"/>
</dbReference>
<dbReference type="EC" id="2.4.-.-" evidence="3"/>
<evidence type="ECO:0000313" key="3">
    <source>
        <dbReference type="EMBL" id="MCQ8183165.1"/>
    </source>
</evidence>
<dbReference type="Proteomes" id="UP001524569">
    <property type="component" value="Unassembled WGS sequence"/>
</dbReference>
<dbReference type="Gene3D" id="3.40.50.2000">
    <property type="entry name" value="Glycogen Phosphorylase B"/>
    <property type="match status" value="2"/>
</dbReference>
<keyword evidence="3" id="KW-0328">Glycosyltransferase</keyword>
<dbReference type="InterPro" id="IPR001296">
    <property type="entry name" value="Glyco_trans_1"/>
</dbReference>
<dbReference type="Pfam" id="PF13439">
    <property type="entry name" value="Glyco_transf_4"/>
    <property type="match status" value="1"/>
</dbReference>
<organism evidence="3 4">
    <name type="scientific">Methylomonas aurea</name>
    <dbReference type="NCBI Taxonomy" id="2952224"/>
    <lineage>
        <taxon>Bacteria</taxon>
        <taxon>Pseudomonadati</taxon>
        <taxon>Pseudomonadota</taxon>
        <taxon>Gammaproteobacteria</taxon>
        <taxon>Methylococcales</taxon>
        <taxon>Methylococcaceae</taxon>
        <taxon>Methylomonas</taxon>
    </lineage>
</organism>
<dbReference type="EMBL" id="JANIBM010000038">
    <property type="protein sequence ID" value="MCQ8183165.1"/>
    <property type="molecule type" value="Genomic_DNA"/>
</dbReference>
<proteinExistence type="predicted"/>
<feature type="domain" description="Glycosyltransferase subfamily 4-like N-terminal" evidence="2">
    <location>
        <begin position="64"/>
        <end position="202"/>
    </location>
</feature>
<keyword evidence="3" id="KW-0808">Transferase</keyword>
<comment type="caution">
    <text evidence="3">The sequence shown here is derived from an EMBL/GenBank/DDBJ whole genome shotgun (WGS) entry which is preliminary data.</text>
</comment>
<accession>A0ABT1ULR3</accession>
<dbReference type="SUPFAM" id="SSF53756">
    <property type="entry name" value="UDP-Glycosyltransferase/glycogen phosphorylase"/>
    <property type="match status" value="1"/>
</dbReference>